<dbReference type="HOGENOM" id="CLU_2299452_0_0_2"/>
<dbReference type="GeneID" id="10359842"/>
<dbReference type="AlphaFoldDB" id="F2L2C8"/>
<proteinExistence type="predicted"/>
<sequence length="99" mass="11459">MQRVVKTKTFVFEAPISEEIVARLSQWGRVASKGSLTVFTIDSGGVTTKVVKEDARSKVRRIYIEPPCGCLLVLDEVRDFERDTLYYRFVKYEPCDRHK</sequence>
<dbReference type="OrthoDB" id="26579at2157"/>
<dbReference type="RefSeq" id="WP_013679129.1">
    <property type="nucleotide sequence ID" value="NC_015315.1"/>
</dbReference>
<keyword evidence="2" id="KW-1185">Reference proteome</keyword>
<dbReference type="eggNOG" id="arCOG05642">
    <property type="taxonomic scope" value="Archaea"/>
</dbReference>
<reference evidence="1 2" key="1">
    <citation type="journal article" date="2011" name="J. Bacteriol.">
        <title>Complete genome sequence of the thermoacidophilic crenarchaeon Thermoproteus uzoniensis 768-20.</title>
        <authorList>
            <person name="Mardanov A.V."/>
            <person name="Gumerov V.M."/>
            <person name="Beletsky A.V."/>
            <person name="Prokofeva M.I."/>
            <person name="Bonch-Osmolovskaya E.A."/>
            <person name="Ravin N.V."/>
            <person name="Skryabin K.G."/>
        </authorList>
    </citation>
    <scope>NUCLEOTIDE SEQUENCE [LARGE SCALE GENOMIC DNA]</scope>
    <source>
        <strain evidence="1 2">768-20</strain>
    </source>
</reference>
<gene>
    <name evidence="1" type="ordered locus">TUZN_0295</name>
</gene>
<dbReference type="Proteomes" id="UP000008138">
    <property type="component" value="Chromosome"/>
</dbReference>
<name>F2L2C8_THEU7</name>
<reference key="2">
    <citation type="submission" date="2011-03" db="EMBL/GenBank/DDBJ databases">
        <title>Complete genome sequence of the thermoacidophilic crenarchaeon Thermoproteus uzoniensis 768-20.</title>
        <authorList>
            <person name="Mardanov A.V."/>
            <person name="Gumerov V.M."/>
            <person name="Beletsky A.V."/>
            <person name="Prokofeva M.I."/>
            <person name="Bonch-Osmolovskaya E.A."/>
            <person name="Ravin N.V."/>
            <person name="Skryabin K.G."/>
        </authorList>
    </citation>
    <scope>NUCLEOTIDE SEQUENCE</scope>
    <source>
        <strain>768-20</strain>
    </source>
</reference>
<accession>F2L2C8</accession>
<dbReference type="EMBL" id="CP002590">
    <property type="protein sequence ID" value="AEA11793.1"/>
    <property type="molecule type" value="Genomic_DNA"/>
</dbReference>
<protein>
    <submittedName>
        <fullName evidence="1">Uncharacterized protein</fullName>
    </submittedName>
</protein>
<dbReference type="KEGG" id="tuz:TUZN_0295"/>
<evidence type="ECO:0000313" key="2">
    <source>
        <dbReference type="Proteomes" id="UP000008138"/>
    </source>
</evidence>
<dbReference type="STRING" id="999630.TUZN_0295"/>
<evidence type="ECO:0000313" key="1">
    <source>
        <dbReference type="EMBL" id="AEA11793.1"/>
    </source>
</evidence>
<organism evidence="1 2">
    <name type="scientific">Thermoproteus uzoniensis (strain 768-20)</name>
    <dbReference type="NCBI Taxonomy" id="999630"/>
    <lineage>
        <taxon>Archaea</taxon>
        <taxon>Thermoproteota</taxon>
        <taxon>Thermoprotei</taxon>
        <taxon>Thermoproteales</taxon>
        <taxon>Thermoproteaceae</taxon>
        <taxon>Thermoproteus</taxon>
    </lineage>
</organism>